<dbReference type="HAMAP" id="MF_00514">
    <property type="entry name" value="Ribosomal_bL35"/>
    <property type="match status" value="1"/>
</dbReference>
<accession>A0ABX1TJZ7</accession>
<evidence type="ECO:0000256" key="5">
    <source>
        <dbReference type="RuleBase" id="RU000568"/>
    </source>
</evidence>
<proteinExistence type="inferred from homology"/>
<organism evidence="7 8">
    <name type="scientific">Candidatus Competibacter phosphatis</name>
    <dbReference type="NCBI Taxonomy" id="221280"/>
    <lineage>
        <taxon>Bacteria</taxon>
        <taxon>Pseudomonadati</taxon>
        <taxon>Pseudomonadota</taxon>
        <taxon>Gammaproteobacteria</taxon>
        <taxon>Candidatus Competibacteraceae</taxon>
        <taxon>Candidatus Competibacter</taxon>
    </lineage>
</organism>
<comment type="similarity">
    <text evidence="1 4 5">Belongs to the bacterial ribosomal protein bL35 family.</text>
</comment>
<evidence type="ECO:0000313" key="7">
    <source>
        <dbReference type="EMBL" id="NMQ19066.1"/>
    </source>
</evidence>
<dbReference type="InterPro" id="IPR018265">
    <property type="entry name" value="Ribosomal_bL35_CS"/>
</dbReference>
<dbReference type="EMBL" id="SPMZ01000019">
    <property type="protein sequence ID" value="NMQ19066.1"/>
    <property type="molecule type" value="Genomic_DNA"/>
</dbReference>
<gene>
    <name evidence="4 7" type="primary">rpmI</name>
    <name evidence="7" type="ORF">E4P82_07530</name>
</gene>
<reference evidence="7 8" key="1">
    <citation type="submission" date="2019-03" db="EMBL/GenBank/DDBJ databases">
        <title>Metabolic reconstructions from genomes of highly enriched 'Candidatus Accumulibacter' and 'Candidatus Competibacter' bioreactor populations.</title>
        <authorList>
            <person name="Annavajhala M.K."/>
            <person name="Welles L."/>
            <person name="Abbas B."/>
            <person name="Sorokin D."/>
            <person name="Park H."/>
            <person name="Van Loosdrecht M."/>
            <person name="Chandran K."/>
        </authorList>
    </citation>
    <scope>NUCLEOTIDE SEQUENCE [LARGE SCALE GENOMIC DNA]</scope>
    <source>
        <strain evidence="7 8">SBR_G</strain>
    </source>
</reference>
<comment type="caution">
    <text evidence="7">The sequence shown here is derived from an EMBL/GenBank/DDBJ whole genome shotgun (WGS) entry which is preliminary data.</text>
</comment>
<dbReference type="GO" id="GO:0005840">
    <property type="term" value="C:ribosome"/>
    <property type="evidence" value="ECO:0007669"/>
    <property type="project" value="UniProtKB-KW"/>
</dbReference>
<feature type="region of interest" description="Disordered" evidence="6">
    <location>
        <begin position="1"/>
        <end position="29"/>
    </location>
</feature>
<dbReference type="PANTHER" id="PTHR33343">
    <property type="entry name" value="54S RIBOSOMAL PROTEIN BL35M"/>
    <property type="match status" value="1"/>
</dbReference>
<evidence type="ECO:0000256" key="2">
    <source>
        <dbReference type="ARBA" id="ARBA00022980"/>
    </source>
</evidence>
<evidence type="ECO:0000256" key="4">
    <source>
        <dbReference type="HAMAP-Rule" id="MF_00514"/>
    </source>
</evidence>
<dbReference type="PROSITE" id="PS00936">
    <property type="entry name" value="RIBOSOMAL_L35"/>
    <property type="match status" value="1"/>
</dbReference>
<dbReference type="Proteomes" id="UP000760480">
    <property type="component" value="Unassembled WGS sequence"/>
</dbReference>
<sequence>MPKMKTNRGAAKRFSRTGSGQYKCSHSHLRHILTKKSAKRKRQLRGTTIIAAVDTPAVRRMLPYT</sequence>
<dbReference type="NCBIfam" id="TIGR00001">
    <property type="entry name" value="rpmI_bact"/>
    <property type="match status" value="1"/>
</dbReference>
<dbReference type="Pfam" id="PF01632">
    <property type="entry name" value="Ribosomal_L35p"/>
    <property type="match status" value="1"/>
</dbReference>
<dbReference type="SUPFAM" id="SSF143034">
    <property type="entry name" value="L35p-like"/>
    <property type="match status" value="1"/>
</dbReference>
<dbReference type="InterPro" id="IPR037229">
    <property type="entry name" value="Ribosomal_bL35_sf"/>
</dbReference>
<keyword evidence="8" id="KW-1185">Reference proteome</keyword>
<dbReference type="PRINTS" id="PR00064">
    <property type="entry name" value="RIBOSOMALL35"/>
</dbReference>
<evidence type="ECO:0000256" key="3">
    <source>
        <dbReference type="ARBA" id="ARBA00023274"/>
    </source>
</evidence>
<dbReference type="Gene3D" id="4.10.410.60">
    <property type="match status" value="1"/>
</dbReference>
<evidence type="ECO:0000313" key="8">
    <source>
        <dbReference type="Proteomes" id="UP000760480"/>
    </source>
</evidence>
<keyword evidence="2 4" id="KW-0689">Ribosomal protein</keyword>
<dbReference type="PANTHER" id="PTHR33343:SF1">
    <property type="entry name" value="LARGE RIBOSOMAL SUBUNIT PROTEIN BL35M"/>
    <property type="match status" value="1"/>
</dbReference>
<protein>
    <recommendedName>
        <fullName evidence="4">Large ribosomal subunit protein bL35</fullName>
    </recommendedName>
</protein>
<dbReference type="InterPro" id="IPR001706">
    <property type="entry name" value="Ribosomal_bL35"/>
</dbReference>
<keyword evidence="3 4" id="KW-0687">Ribonucleoprotein</keyword>
<evidence type="ECO:0000256" key="1">
    <source>
        <dbReference type="ARBA" id="ARBA00006598"/>
    </source>
</evidence>
<dbReference type="InterPro" id="IPR021137">
    <property type="entry name" value="Ribosomal_bL35-like"/>
</dbReference>
<dbReference type="RefSeq" id="WP_169248317.1">
    <property type="nucleotide sequence ID" value="NZ_SPMZ01000019.1"/>
</dbReference>
<name>A0ABX1TJZ7_9GAMM</name>
<evidence type="ECO:0000256" key="6">
    <source>
        <dbReference type="SAM" id="MobiDB-lite"/>
    </source>
</evidence>